<evidence type="ECO:0000256" key="5">
    <source>
        <dbReference type="ARBA" id="ARBA00023163"/>
    </source>
</evidence>
<evidence type="ECO:0000256" key="1">
    <source>
        <dbReference type="ARBA" id="ARBA00010641"/>
    </source>
</evidence>
<evidence type="ECO:0000259" key="6">
    <source>
        <dbReference type="Pfam" id="PF04542"/>
    </source>
</evidence>
<dbReference type="InterPro" id="IPR013249">
    <property type="entry name" value="RNA_pol_sigma70_r4_t2"/>
</dbReference>
<dbReference type="Gene3D" id="1.10.1740.10">
    <property type="match status" value="1"/>
</dbReference>
<dbReference type="GO" id="GO:0006352">
    <property type="term" value="P:DNA-templated transcription initiation"/>
    <property type="evidence" value="ECO:0007669"/>
    <property type="project" value="InterPro"/>
</dbReference>
<evidence type="ECO:0000256" key="3">
    <source>
        <dbReference type="ARBA" id="ARBA00023082"/>
    </source>
</evidence>
<dbReference type="InterPro" id="IPR007627">
    <property type="entry name" value="RNA_pol_sigma70_r2"/>
</dbReference>
<evidence type="ECO:0000256" key="2">
    <source>
        <dbReference type="ARBA" id="ARBA00023015"/>
    </source>
</evidence>
<keyword evidence="5" id="KW-0804">Transcription</keyword>
<keyword evidence="3" id="KW-0731">Sigma factor</keyword>
<dbReference type="InterPro" id="IPR013325">
    <property type="entry name" value="RNA_pol_sigma_r2"/>
</dbReference>
<dbReference type="NCBIfam" id="TIGR02937">
    <property type="entry name" value="sigma70-ECF"/>
    <property type="match status" value="1"/>
</dbReference>
<comment type="similarity">
    <text evidence="1">Belongs to the sigma-70 factor family. ECF subfamily.</text>
</comment>
<organism evidence="8 9">
    <name type="scientific">Candidatus Harrisonbacteria bacterium CG10_big_fil_rev_8_21_14_0_10_42_17</name>
    <dbReference type="NCBI Taxonomy" id="1974584"/>
    <lineage>
        <taxon>Bacteria</taxon>
        <taxon>Candidatus Harrisoniibacteriota</taxon>
    </lineage>
</organism>
<dbReference type="EMBL" id="PFBA01000008">
    <property type="protein sequence ID" value="PIT92810.1"/>
    <property type="molecule type" value="Genomic_DNA"/>
</dbReference>
<dbReference type="Gene3D" id="1.10.10.10">
    <property type="entry name" value="Winged helix-like DNA-binding domain superfamily/Winged helix DNA-binding domain"/>
    <property type="match status" value="1"/>
</dbReference>
<evidence type="ECO:0000256" key="4">
    <source>
        <dbReference type="ARBA" id="ARBA00023125"/>
    </source>
</evidence>
<dbReference type="GO" id="GO:0016987">
    <property type="term" value="F:sigma factor activity"/>
    <property type="evidence" value="ECO:0007669"/>
    <property type="project" value="UniProtKB-KW"/>
</dbReference>
<dbReference type="SUPFAM" id="SSF88946">
    <property type="entry name" value="Sigma2 domain of RNA polymerase sigma factors"/>
    <property type="match status" value="1"/>
</dbReference>
<dbReference type="InterPro" id="IPR013324">
    <property type="entry name" value="RNA_pol_sigma_r3/r4-like"/>
</dbReference>
<proteinExistence type="inferred from homology"/>
<keyword evidence="4" id="KW-0238">DNA-binding</keyword>
<dbReference type="SUPFAM" id="SSF88659">
    <property type="entry name" value="Sigma3 and sigma4 domains of RNA polymerase sigma factors"/>
    <property type="match status" value="1"/>
</dbReference>
<evidence type="ECO:0000313" key="8">
    <source>
        <dbReference type="EMBL" id="PIT92810.1"/>
    </source>
</evidence>
<gene>
    <name evidence="8" type="ORF">COU08_00580</name>
</gene>
<name>A0A2M6WJ34_9BACT</name>
<dbReference type="InterPro" id="IPR036388">
    <property type="entry name" value="WH-like_DNA-bd_sf"/>
</dbReference>
<reference evidence="9" key="1">
    <citation type="submission" date="2017-09" db="EMBL/GenBank/DDBJ databases">
        <title>Depth-based differentiation of microbial function through sediment-hosted aquifers and enrichment of novel symbionts in the deep terrestrial subsurface.</title>
        <authorList>
            <person name="Probst A.J."/>
            <person name="Ladd B."/>
            <person name="Jarett J.K."/>
            <person name="Geller-Mcgrath D.E."/>
            <person name="Sieber C.M.K."/>
            <person name="Emerson J.B."/>
            <person name="Anantharaman K."/>
            <person name="Thomas B.C."/>
            <person name="Malmstrom R."/>
            <person name="Stieglmeier M."/>
            <person name="Klingl A."/>
            <person name="Woyke T."/>
            <person name="Ryan C.M."/>
            <person name="Banfield J.F."/>
        </authorList>
    </citation>
    <scope>NUCLEOTIDE SEQUENCE [LARGE SCALE GENOMIC DNA]</scope>
</reference>
<dbReference type="InterPro" id="IPR014284">
    <property type="entry name" value="RNA_pol_sigma-70_dom"/>
</dbReference>
<protein>
    <submittedName>
        <fullName evidence="8">RNA polymerase subunit sigma-24</fullName>
    </submittedName>
</protein>
<dbReference type="AlphaFoldDB" id="A0A2M6WJ34"/>
<evidence type="ECO:0000313" key="9">
    <source>
        <dbReference type="Proteomes" id="UP000228635"/>
    </source>
</evidence>
<sequence length="191" mass="22469">MNSAHFEINAEQHDITDLVRQARAGDTDAFGRIYEHYVRPLYRFAYFRLKNQRDAEDITQMVFLKAWKSLDRFEDRGYPFSSLLYRIARNAIVDHWKKKKDTSLEDHSDIAETLSDGNDHPDLSLEHKDSMEKVFGALDALRGDQRDVILYKFVDDLPNRDIAVIMDKSEEAIRALQYRALKALRERFQEV</sequence>
<feature type="domain" description="RNA polymerase sigma-70 region 2" evidence="6">
    <location>
        <begin position="33"/>
        <end position="100"/>
    </location>
</feature>
<dbReference type="Proteomes" id="UP000228635">
    <property type="component" value="Unassembled WGS sequence"/>
</dbReference>
<dbReference type="PANTHER" id="PTHR43133">
    <property type="entry name" value="RNA POLYMERASE ECF-TYPE SIGMA FACTO"/>
    <property type="match status" value="1"/>
</dbReference>
<dbReference type="CDD" id="cd06171">
    <property type="entry name" value="Sigma70_r4"/>
    <property type="match status" value="1"/>
</dbReference>
<dbReference type="InterPro" id="IPR039425">
    <property type="entry name" value="RNA_pol_sigma-70-like"/>
</dbReference>
<evidence type="ECO:0000259" key="7">
    <source>
        <dbReference type="Pfam" id="PF08281"/>
    </source>
</evidence>
<keyword evidence="2" id="KW-0805">Transcription regulation</keyword>
<comment type="caution">
    <text evidence="8">The sequence shown here is derived from an EMBL/GenBank/DDBJ whole genome shotgun (WGS) entry which is preliminary data.</text>
</comment>
<dbReference type="PANTHER" id="PTHR43133:SF8">
    <property type="entry name" value="RNA POLYMERASE SIGMA FACTOR HI_1459-RELATED"/>
    <property type="match status" value="1"/>
</dbReference>
<dbReference type="GO" id="GO:0003677">
    <property type="term" value="F:DNA binding"/>
    <property type="evidence" value="ECO:0007669"/>
    <property type="project" value="UniProtKB-KW"/>
</dbReference>
<feature type="domain" description="RNA polymerase sigma factor 70 region 4 type 2" evidence="7">
    <location>
        <begin position="137"/>
        <end position="184"/>
    </location>
</feature>
<dbReference type="Pfam" id="PF04542">
    <property type="entry name" value="Sigma70_r2"/>
    <property type="match status" value="1"/>
</dbReference>
<accession>A0A2M6WJ34</accession>
<dbReference type="Pfam" id="PF08281">
    <property type="entry name" value="Sigma70_r4_2"/>
    <property type="match status" value="1"/>
</dbReference>